<evidence type="ECO:0000259" key="2">
    <source>
        <dbReference type="Pfam" id="PF13439"/>
    </source>
</evidence>
<dbReference type="AlphaFoldDB" id="A0A081C2G4"/>
<dbReference type="InterPro" id="IPR028098">
    <property type="entry name" value="Glyco_trans_4-like_N"/>
</dbReference>
<dbReference type="PANTHER" id="PTHR45947:SF3">
    <property type="entry name" value="SULFOQUINOVOSYL TRANSFERASE SQD2"/>
    <property type="match status" value="1"/>
</dbReference>
<dbReference type="SUPFAM" id="SSF53756">
    <property type="entry name" value="UDP-Glycosyltransferase/glycogen phosphorylase"/>
    <property type="match status" value="1"/>
</dbReference>
<dbReference type="PANTHER" id="PTHR45947">
    <property type="entry name" value="SULFOQUINOVOSYL TRANSFERASE SQD2"/>
    <property type="match status" value="1"/>
</dbReference>
<dbReference type="GO" id="GO:0016757">
    <property type="term" value="F:glycosyltransferase activity"/>
    <property type="evidence" value="ECO:0007669"/>
    <property type="project" value="InterPro"/>
</dbReference>
<dbReference type="InterPro" id="IPR001296">
    <property type="entry name" value="Glyco_trans_1"/>
</dbReference>
<evidence type="ECO:0000313" key="3">
    <source>
        <dbReference type="EMBL" id="GAK58769.1"/>
    </source>
</evidence>
<dbReference type="EMBL" id="DF820468">
    <property type="protein sequence ID" value="GAK58769.1"/>
    <property type="molecule type" value="Genomic_DNA"/>
</dbReference>
<feature type="domain" description="Glycosyl transferase family 1" evidence="1">
    <location>
        <begin position="197"/>
        <end position="357"/>
    </location>
</feature>
<dbReference type="STRING" id="1499967.U27_05744"/>
<dbReference type="HOGENOM" id="CLU_009583_2_0_0"/>
<keyword evidence="3" id="KW-0808">Transferase</keyword>
<feature type="domain" description="Glycosyltransferase subfamily 4-like N-terminal" evidence="2">
    <location>
        <begin position="15"/>
        <end position="179"/>
    </location>
</feature>
<accession>A0A081C2G4</accession>
<sequence length="392" mass="44745">MKIGIFTDCYFPTKNGISTSIVHLKEGLEQQGHQVMILTVKYPHYEKQEPTIYRFPSFPFNSMLELRVGLAAQRTLNRIVQTRQFDILHTHTEFSLGWSAKRAARTLYLPIVHTVHTMYQDYRHYLWGGKCVSPNMIQWFFTRFLAGYDAVICPSQKMQAYLSGFLPALKTVVIGNGVSQTRFSPNRLTTEERARIRGNVGLCASDKMILFVGRLAQEKRVLELLRVLASLLQQHPHYKIVFVGDGPLHQQIQSLARKHAIAQQVILTGYIPWENMYNIYALADLFVTASLSEVHPMTLIEAAMCGLPIVVRRDKSYTDIVQDDCNGCLADTDGQLAEQVAALLQDDVKRHIFSQHALSVAEKLTSEKYVERCEALYKDVIQRKILTTDTHR</sequence>
<evidence type="ECO:0000259" key="1">
    <source>
        <dbReference type="Pfam" id="PF00534"/>
    </source>
</evidence>
<organism evidence="3">
    <name type="scientific">Vecturithrix granuli</name>
    <dbReference type="NCBI Taxonomy" id="1499967"/>
    <lineage>
        <taxon>Bacteria</taxon>
        <taxon>Candidatus Moduliflexota</taxon>
        <taxon>Candidatus Vecturitrichia</taxon>
        <taxon>Candidatus Vecturitrichales</taxon>
        <taxon>Candidatus Vecturitrichaceae</taxon>
        <taxon>Candidatus Vecturithrix</taxon>
    </lineage>
</organism>
<dbReference type="eggNOG" id="COG0438">
    <property type="taxonomic scope" value="Bacteria"/>
</dbReference>
<proteinExistence type="predicted"/>
<dbReference type="Pfam" id="PF00534">
    <property type="entry name" value="Glycos_transf_1"/>
    <property type="match status" value="1"/>
</dbReference>
<evidence type="ECO:0000313" key="4">
    <source>
        <dbReference type="Proteomes" id="UP000030661"/>
    </source>
</evidence>
<dbReference type="Proteomes" id="UP000030661">
    <property type="component" value="Unassembled WGS sequence"/>
</dbReference>
<dbReference type="Pfam" id="PF13439">
    <property type="entry name" value="Glyco_transf_4"/>
    <property type="match status" value="1"/>
</dbReference>
<protein>
    <submittedName>
        <fullName evidence="3">Glycosyl transferase group 1</fullName>
    </submittedName>
</protein>
<dbReference type="InterPro" id="IPR050194">
    <property type="entry name" value="Glycosyltransferase_grp1"/>
</dbReference>
<name>A0A081C2G4_VECG1</name>
<reference evidence="3" key="1">
    <citation type="journal article" date="2015" name="PeerJ">
        <title>First genomic representation of candidate bacterial phylum KSB3 points to enhanced environmental sensing as a trigger of wastewater bulking.</title>
        <authorList>
            <person name="Sekiguchi Y."/>
            <person name="Ohashi A."/>
            <person name="Parks D.H."/>
            <person name="Yamauchi T."/>
            <person name="Tyson G.W."/>
            <person name="Hugenholtz P."/>
        </authorList>
    </citation>
    <scope>NUCLEOTIDE SEQUENCE [LARGE SCALE GENOMIC DNA]</scope>
</reference>
<keyword evidence="4" id="KW-1185">Reference proteome</keyword>
<dbReference type="Gene3D" id="3.40.50.2000">
    <property type="entry name" value="Glycogen Phosphorylase B"/>
    <property type="match status" value="2"/>
</dbReference>
<gene>
    <name evidence="3" type="ORF">U27_05744</name>
</gene>